<organism evidence="1 2">
    <name type="scientific">Emticicia soli</name>
    <dbReference type="NCBI Taxonomy" id="2027878"/>
    <lineage>
        <taxon>Bacteria</taxon>
        <taxon>Pseudomonadati</taxon>
        <taxon>Bacteroidota</taxon>
        <taxon>Cytophagia</taxon>
        <taxon>Cytophagales</taxon>
        <taxon>Leadbetterellaceae</taxon>
        <taxon>Emticicia</taxon>
    </lineage>
</organism>
<proteinExistence type="predicted"/>
<dbReference type="Proteomes" id="UP001597510">
    <property type="component" value="Unassembled WGS sequence"/>
</dbReference>
<dbReference type="EMBL" id="JBHULC010000004">
    <property type="protein sequence ID" value="MFD2520232.1"/>
    <property type="molecule type" value="Genomic_DNA"/>
</dbReference>
<evidence type="ECO:0000313" key="1">
    <source>
        <dbReference type="EMBL" id="MFD2520232.1"/>
    </source>
</evidence>
<name>A0ABW5J4C1_9BACT</name>
<reference evidence="2" key="1">
    <citation type="journal article" date="2019" name="Int. J. Syst. Evol. Microbiol.">
        <title>The Global Catalogue of Microorganisms (GCM) 10K type strain sequencing project: providing services to taxonomists for standard genome sequencing and annotation.</title>
        <authorList>
            <consortium name="The Broad Institute Genomics Platform"/>
            <consortium name="The Broad Institute Genome Sequencing Center for Infectious Disease"/>
            <person name="Wu L."/>
            <person name="Ma J."/>
        </authorList>
    </citation>
    <scope>NUCLEOTIDE SEQUENCE [LARGE SCALE GENOMIC DNA]</scope>
    <source>
        <strain evidence="2">KCTC 52344</strain>
    </source>
</reference>
<accession>A0ABW5J4C1</accession>
<comment type="caution">
    <text evidence="1">The sequence shown here is derived from an EMBL/GenBank/DDBJ whole genome shotgun (WGS) entry which is preliminary data.</text>
</comment>
<keyword evidence="2" id="KW-1185">Reference proteome</keyword>
<evidence type="ECO:0000313" key="2">
    <source>
        <dbReference type="Proteomes" id="UP001597510"/>
    </source>
</evidence>
<protein>
    <recommendedName>
        <fullName evidence="3">Type VI secretion system baseplate subunit TssG</fullName>
    </recommendedName>
</protein>
<gene>
    <name evidence="1" type="ORF">ACFSR2_05005</name>
</gene>
<sequence>MEEFKENYTKAKGKLKKKKNVSNALQKLHLKNQTDEEDTTRLQKLIYRIKQLPIDAKVEIILSDLDEELLNRLVVIPIGLFHRNYHKDIELADEAEFESHLLQLKINREGIYDALPEALTHQPVKHKKGAKDKEEILTEIRIQKEREKAARKFFLPIEQEIYRTRINLELEEVKYFINQRNISEHKIFQDFWETPPFLNYHQISNMVYLLPIAQRIVGNFKLTELCFESILQNPVNIKNTFPIKHKIPTVYNEETQQEDEMGVSLGAGILGEDFILSAPYYQEIIPAILINIGPITFEEADMYAKSTVEGFADGQKREVLEYLIKNFMPFEADTVINIDIKVTKGHYFKLSNETTTSSALLGMNVTL</sequence>
<evidence type="ECO:0008006" key="3">
    <source>
        <dbReference type="Google" id="ProtNLM"/>
    </source>
</evidence>
<dbReference type="RefSeq" id="WP_340235644.1">
    <property type="nucleotide sequence ID" value="NZ_JBBEWC010000004.1"/>
</dbReference>